<evidence type="ECO:0000256" key="3">
    <source>
        <dbReference type="ARBA" id="ARBA00005336"/>
    </source>
</evidence>
<dbReference type="PROSITE" id="PS00775">
    <property type="entry name" value="GLYCOSYL_HYDROL_F3"/>
    <property type="match status" value="1"/>
</dbReference>
<comment type="catalytic activity">
    <reaction evidence="1 12">
        <text>Hydrolysis of terminal, non-reducing beta-D-glucosyl residues with release of beta-D-glucose.</text>
        <dbReference type="EC" id="3.2.1.21"/>
    </reaction>
</comment>
<dbReference type="InterPro" id="IPR017853">
    <property type="entry name" value="GH"/>
</dbReference>
<keyword evidence="11 12" id="KW-0624">Polysaccharide degradation</keyword>
<proteinExistence type="inferred from homology"/>
<dbReference type="Gene3D" id="3.20.20.300">
    <property type="entry name" value="Glycoside hydrolase, family 3, N-terminal domain"/>
    <property type="match status" value="1"/>
</dbReference>
<dbReference type="InterPro" id="IPR036962">
    <property type="entry name" value="Glyco_hydro_3_N_sf"/>
</dbReference>
<evidence type="ECO:0000256" key="1">
    <source>
        <dbReference type="ARBA" id="ARBA00000448"/>
    </source>
</evidence>
<dbReference type="FunFam" id="3.40.50.1700:FF:000003">
    <property type="entry name" value="Probable beta-glucosidase"/>
    <property type="match status" value="1"/>
</dbReference>
<dbReference type="PANTHER" id="PTHR42715:SF29">
    <property type="entry name" value="BETA-GLUCOSIDASE A-RELATED"/>
    <property type="match status" value="1"/>
</dbReference>
<evidence type="ECO:0000256" key="12">
    <source>
        <dbReference type="RuleBase" id="RU361161"/>
    </source>
</evidence>
<dbReference type="InterPro" id="IPR019800">
    <property type="entry name" value="Glyco_hydro_3_AS"/>
</dbReference>
<dbReference type="GO" id="GO:0030245">
    <property type="term" value="P:cellulose catabolic process"/>
    <property type="evidence" value="ECO:0007669"/>
    <property type="project" value="UniProtKB-UniPathway"/>
</dbReference>
<evidence type="ECO:0000256" key="14">
    <source>
        <dbReference type="SAM" id="SignalP"/>
    </source>
</evidence>
<dbReference type="FunFam" id="3.20.20.300:FF:000002">
    <property type="entry name" value="Probable beta-glucosidase"/>
    <property type="match status" value="1"/>
</dbReference>
<comment type="similarity">
    <text evidence="3 12">Belongs to the glycosyl hydrolase 3 family.</text>
</comment>
<keyword evidence="9 12" id="KW-0119">Carbohydrate metabolism</keyword>
<dbReference type="PANTHER" id="PTHR42715">
    <property type="entry name" value="BETA-GLUCOSIDASE"/>
    <property type="match status" value="1"/>
</dbReference>
<dbReference type="PRINTS" id="PR00133">
    <property type="entry name" value="GLHYDRLASE3"/>
</dbReference>
<dbReference type="UniPathway" id="UPA00696"/>
<gene>
    <name evidence="16" type="ORF">PMG11_05588</name>
</gene>
<evidence type="ECO:0000256" key="9">
    <source>
        <dbReference type="ARBA" id="ARBA00023277"/>
    </source>
</evidence>
<reference evidence="17" key="1">
    <citation type="journal article" date="2015" name="Genome Announc.">
        <title>Draft genome sequence of the fungus Penicillium brasilianum MG11.</title>
        <authorList>
            <person name="Horn F."/>
            <person name="Linde J."/>
            <person name="Mattern D.J."/>
            <person name="Walther G."/>
            <person name="Guthke R."/>
            <person name="Brakhage A.A."/>
            <person name="Valiante V."/>
        </authorList>
    </citation>
    <scope>NUCLEOTIDE SEQUENCE [LARGE SCALE GENOMIC DNA]</scope>
    <source>
        <strain evidence="17">MG11</strain>
    </source>
</reference>
<dbReference type="SMART" id="SM01217">
    <property type="entry name" value="Fn3_like"/>
    <property type="match status" value="1"/>
</dbReference>
<organism evidence="16 17">
    <name type="scientific">Penicillium brasilianum</name>
    <dbReference type="NCBI Taxonomy" id="104259"/>
    <lineage>
        <taxon>Eukaryota</taxon>
        <taxon>Fungi</taxon>
        <taxon>Dikarya</taxon>
        <taxon>Ascomycota</taxon>
        <taxon>Pezizomycotina</taxon>
        <taxon>Eurotiomycetes</taxon>
        <taxon>Eurotiomycetidae</taxon>
        <taxon>Eurotiales</taxon>
        <taxon>Aspergillaceae</taxon>
        <taxon>Penicillium</taxon>
    </lineage>
</organism>
<name>A0A0F7TJE6_PENBI</name>
<dbReference type="OrthoDB" id="416222at2759"/>
<dbReference type="AlphaFoldDB" id="A0A0F7TJE6"/>
<keyword evidence="17" id="KW-1185">Reference proteome</keyword>
<evidence type="ECO:0000313" key="16">
    <source>
        <dbReference type="EMBL" id="CEJ56873.1"/>
    </source>
</evidence>
<evidence type="ECO:0000256" key="6">
    <source>
        <dbReference type="ARBA" id="ARBA00022801"/>
    </source>
</evidence>
<evidence type="ECO:0000256" key="4">
    <source>
        <dbReference type="ARBA" id="ARBA00012744"/>
    </source>
</evidence>
<dbReference type="SUPFAM" id="SSF52279">
    <property type="entry name" value="Beta-D-glucan exohydrolase, C-terminal domain"/>
    <property type="match status" value="1"/>
</dbReference>
<keyword evidence="8" id="KW-0325">Glycoprotein</keyword>
<feature type="domain" description="Fibronectin type III-like" evidence="15">
    <location>
        <begin position="801"/>
        <end position="868"/>
    </location>
</feature>
<dbReference type="GO" id="GO:0008422">
    <property type="term" value="F:beta-glucosidase activity"/>
    <property type="evidence" value="ECO:0007669"/>
    <property type="project" value="UniProtKB-EC"/>
</dbReference>
<evidence type="ECO:0000256" key="8">
    <source>
        <dbReference type="ARBA" id="ARBA00023180"/>
    </source>
</evidence>
<keyword evidence="7" id="KW-0136">Cellulose degradation</keyword>
<evidence type="ECO:0000256" key="7">
    <source>
        <dbReference type="ARBA" id="ARBA00023001"/>
    </source>
</evidence>
<dbReference type="Gene3D" id="2.60.40.10">
    <property type="entry name" value="Immunoglobulins"/>
    <property type="match status" value="1"/>
</dbReference>
<dbReference type="Pfam" id="PF14310">
    <property type="entry name" value="Fn3-like"/>
    <property type="match status" value="1"/>
</dbReference>
<dbReference type="InterPro" id="IPR026891">
    <property type="entry name" value="Fn3-like"/>
</dbReference>
<evidence type="ECO:0000313" key="17">
    <source>
        <dbReference type="Proteomes" id="UP000042958"/>
    </source>
</evidence>
<dbReference type="InterPro" id="IPR013783">
    <property type="entry name" value="Ig-like_fold"/>
</dbReference>
<sequence length="878" mass="96602">MQGSTIFLAFASWASQVAAIAQPIQKHEPGSLHGPQAIESFSEPFYPSPWMNPHAEGWEAAYQKAQDFVSQLTILEKINLTTGVGWENGPCVGNTGSIPRLGFKGFCTQDSPQGVRFADYSSAFTSSQMAAATFDRSILYQRGQAMAQEHKAKGITIQLGPVAGPLGRIPEGGRNWEGFSPDPVLTGIAMAETIKGMQDTGVIACAKHYIGNEQEHFRQVGEAAGHGYTISDTISSNIDDRAMHELYLWPFADAVRAGVGSFMCSYSQINNSYGCQNSQTLNKLLKSELGFQGFVMSDWGAHHSGVSSALAGLDMSMPGDTEFDSGLSFWGSNLTIAILNGTVPEWRLDDMAMRIMAAYFKVGLTIEDQPDVNFNAWTHDTYGYKYAYSKEDYEQVNWHVDVRSDHNMLIRETAAKGTVLLKNNFHALPLKQPKFVAVVGQDAGPNPKGPNGCADRGCDQGTLAMGWGSGSTEFPYLVTPDTAIQSKVLEYGGRYESIFDNYDDNAILSLVSQPDATCIVFANADSGEGYITVDNNWGDRNNLTLWQNADQVISTVSSRCNNTIVVLHSVGPVLLNGIYEHPNITAIVWAGMPGEESGNALVDILWGNVNPAGRTPFTWAKSREDYGTDIMYEPNNGQRAPQQDFTEGIFLDYRHFDKAGIEPIYEFGFGLSYTTFEYSDLRVVKKYVQPYSPTTGTGAQAPSIGQPPSQDLNTYKFPAAYKYIKTFIYPYLNSTVSLRAASKDPEYGRTDFIPPHARDGSPQPLNPAGDPVASGGNNMLYDELYEVTAQIKNTGDVAGDEVVQLYVDLGGDNPPRQLRNFDRFYLLPGQSSTFRTTLTRRDLSNWDIEAQNWRVTESPKRVYVGRSSRDLPLSSQLE</sequence>
<comment type="pathway">
    <text evidence="2 12">Glycan metabolism; cellulose degradation.</text>
</comment>
<accession>A0A0F7TJE6</accession>
<evidence type="ECO:0000256" key="13">
    <source>
        <dbReference type="SAM" id="MobiDB-lite"/>
    </source>
</evidence>
<dbReference type="Gene3D" id="3.40.50.1700">
    <property type="entry name" value="Glycoside hydrolase family 3 C-terminal domain"/>
    <property type="match status" value="1"/>
</dbReference>
<feature type="region of interest" description="Disordered" evidence="13">
    <location>
        <begin position="748"/>
        <end position="773"/>
    </location>
</feature>
<protein>
    <recommendedName>
        <fullName evidence="4 12">beta-glucosidase</fullName>
        <ecNumber evidence="4 12">3.2.1.21</ecNumber>
    </recommendedName>
</protein>
<evidence type="ECO:0000259" key="15">
    <source>
        <dbReference type="SMART" id="SM01217"/>
    </source>
</evidence>
<keyword evidence="10 12" id="KW-0326">Glycosidase</keyword>
<evidence type="ECO:0000256" key="2">
    <source>
        <dbReference type="ARBA" id="ARBA00004987"/>
    </source>
</evidence>
<dbReference type="InterPro" id="IPR002772">
    <property type="entry name" value="Glyco_hydro_3_C"/>
</dbReference>
<evidence type="ECO:0000256" key="10">
    <source>
        <dbReference type="ARBA" id="ARBA00023295"/>
    </source>
</evidence>
<dbReference type="Pfam" id="PF00933">
    <property type="entry name" value="Glyco_hydro_3"/>
    <property type="match status" value="1"/>
</dbReference>
<dbReference type="Pfam" id="PF01915">
    <property type="entry name" value="Glyco_hydro_3_C"/>
    <property type="match status" value="1"/>
</dbReference>
<dbReference type="STRING" id="104259.A0A0F7TJE6"/>
<feature type="signal peptide" evidence="14">
    <location>
        <begin position="1"/>
        <end position="19"/>
    </location>
</feature>
<dbReference type="Proteomes" id="UP000042958">
    <property type="component" value="Unassembled WGS sequence"/>
</dbReference>
<dbReference type="SUPFAM" id="SSF51445">
    <property type="entry name" value="(Trans)glycosidases"/>
    <property type="match status" value="1"/>
</dbReference>
<keyword evidence="5 14" id="KW-0732">Signal</keyword>
<evidence type="ECO:0000256" key="11">
    <source>
        <dbReference type="ARBA" id="ARBA00023326"/>
    </source>
</evidence>
<dbReference type="EMBL" id="CDHK01000005">
    <property type="protein sequence ID" value="CEJ56873.1"/>
    <property type="molecule type" value="Genomic_DNA"/>
</dbReference>
<keyword evidence="6 12" id="KW-0378">Hydrolase</keyword>
<dbReference type="InterPro" id="IPR036881">
    <property type="entry name" value="Glyco_hydro_3_C_sf"/>
</dbReference>
<dbReference type="InterPro" id="IPR050288">
    <property type="entry name" value="Cellulose_deg_GH3"/>
</dbReference>
<feature type="chain" id="PRO_5002522373" description="beta-glucosidase" evidence="14">
    <location>
        <begin position="20"/>
        <end position="878"/>
    </location>
</feature>
<dbReference type="EC" id="3.2.1.21" evidence="4 12"/>
<dbReference type="InterPro" id="IPR001764">
    <property type="entry name" value="Glyco_hydro_3_N"/>
</dbReference>
<evidence type="ECO:0000256" key="5">
    <source>
        <dbReference type="ARBA" id="ARBA00022729"/>
    </source>
</evidence>